<accession>A0ABY9JYU1</accession>
<reference evidence="1 2" key="1">
    <citation type="submission" date="2023-06" db="EMBL/GenBank/DDBJ databases">
        <title>Five Gram-positive bacteria isolated from mangrove sediments in Shenzhen, Guangdong, China.</title>
        <authorList>
            <person name="Yu S."/>
            <person name="Zheng W."/>
            <person name="Huang Y."/>
        </authorList>
    </citation>
    <scope>NUCLEOTIDE SEQUENCE [LARGE SCALE GENOMIC DNA]</scope>
    <source>
        <strain evidence="1 2">SaN35-3</strain>
    </source>
</reference>
<organism evidence="1 2">
    <name type="scientific">Bacillus carboniphilus</name>
    <dbReference type="NCBI Taxonomy" id="86663"/>
    <lineage>
        <taxon>Bacteria</taxon>
        <taxon>Bacillati</taxon>
        <taxon>Bacillota</taxon>
        <taxon>Bacilli</taxon>
        <taxon>Bacillales</taxon>
        <taxon>Bacillaceae</taxon>
        <taxon>Bacillus</taxon>
    </lineage>
</organism>
<evidence type="ECO:0000313" key="2">
    <source>
        <dbReference type="Proteomes" id="UP001197974"/>
    </source>
</evidence>
<keyword evidence="2" id="KW-1185">Reference proteome</keyword>
<dbReference type="InterPro" id="IPR002698">
    <property type="entry name" value="FTHF_cligase"/>
</dbReference>
<dbReference type="InterPro" id="IPR037171">
    <property type="entry name" value="NagB/RpiA_transferase-like"/>
</dbReference>
<dbReference type="Proteomes" id="UP001197974">
    <property type="component" value="Chromosome"/>
</dbReference>
<dbReference type="InterPro" id="IPR024185">
    <property type="entry name" value="FTHF_cligase-like_sf"/>
</dbReference>
<dbReference type="Pfam" id="PF01812">
    <property type="entry name" value="5-FTHF_cyc-lig"/>
    <property type="match status" value="1"/>
</dbReference>
<dbReference type="SUPFAM" id="SSF100950">
    <property type="entry name" value="NagB/RpiA/CoA transferase-like"/>
    <property type="match status" value="1"/>
</dbReference>
<evidence type="ECO:0000313" key="1">
    <source>
        <dbReference type="EMBL" id="WLR43943.1"/>
    </source>
</evidence>
<name>A0ABY9JYU1_9BACI</name>
<proteinExistence type="predicted"/>
<gene>
    <name evidence="1" type="ORF">LC087_07495</name>
</gene>
<dbReference type="EMBL" id="CP129013">
    <property type="protein sequence ID" value="WLR43943.1"/>
    <property type="molecule type" value="Genomic_DNA"/>
</dbReference>
<dbReference type="Gene3D" id="3.40.50.10420">
    <property type="entry name" value="NagB/RpiA/CoA transferase-like"/>
    <property type="match status" value="1"/>
</dbReference>
<sequence length="94" mass="11189">MKKQEYRKQMQNKISELSVQKKENYHNQISSFLFSSDDWQNANHIGITVSIKNEIDTKKVIECGWREGKKVSVPKCFSETREMIFREISSWEQT</sequence>
<protein>
    <submittedName>
        <fullName evidence="1">5-formyltetrahydrofolate cyclo-ligase</fullName>
    </submittedName>
</protein>